<sequence>MKKYNTLPHNRASRTSTTTDGQYNTIQTLHPAHLLYQLLNGVQEDGAWLVLGRRRGYDDQRDLGIWGFACGLGGVGGVGGSGGDDDDDDDDEGSLL</sequence>
<gene>
    <name evidence="2" type="ORF">EYC80_009182</name>
</gene>
<dbReference type="Proteomes" id="UP000326757">
    <property type="component" value="Unassembled WGS sequence"/>
</dbReference>
<feature type="region of interest" description="Disordered" evidence="1">
    <location>
        <begin position="77"/>
        <end position="96"/>
    </location>
</feature>
<proteinExistence type="predicted"/>
<evidence type="ECO:0000256" key="1">
    <source>
        <dbReference type="SAM" id="MobiDB-lite"/>
    </source>
</evidence>
<feature type="compositionally biased region" description="Polar residues" evidence="1">
    <location>
        <begin position="13"/>
        <end position="22"/>
    </location>
</feature>
<feature type="compositionally biased region" description="Acidic residues" evidence="1">
    <location>
        <begin position="83"/>
        <end position="96"/>
    </location>
</feature>
<comment type="caution">
    <text evidence="2">The sequence shown here is derived from an EMBL/GenBank/DDBJ whole genome shotgun (WGS) entry which is preliminary data.</text>
</comment>
<feature type="region of interest" description="Disordered" evidence="1">
    <location>
        <begin position="1"/>
        <end position="22"/>
    </location>
</feature>
<dbReference type="EMBL" id="VIGI01000009">
    <property type="protein sequence ID" value="KAB8296440.1"/>
    <property type="molecule type" value="Genomic_DNA"/>
</dbReference>
<organism evidence="2 3">
    <name type="scientific">Monilinia laxa</name>
    <name type="common">Brown rot fungus</name>
    <name type="synonym">Sclerotinia laxa</name>
    <dbReference type="NCBI Taxonomy" id="61186"/>
    <lineage>
        <taxon>Eukaryota</taxon>
        <taxon>Fungi</taxon>
        <taxon>Dikarya</taxon>
        <taxon>Ascomycota</taxon>
        <taxon>Pezizomycotina</taxon>
        <taxon>Leotiomycetes</taxon>
        <taxon>Helotiales</taxon>
        <taxon>Sclerotiniaceae</taxon>
        <taxon>Monilinia</taxon>
    </lineage>
</organism>
<accession>A0A5N6K2R7</accession>
<protein>
    <submittedName>
        <fullName evidence="2">Uncharacterized protein</fullName>
    </submittedName>
</protein>
<dbReference type="AlphaFoldDB" id="A0A5N6K2R7"/>
<name>A0A5N6K2R7_MONLA</name>
<evidence type="ECO:0000313" key="3">
    <source>
        <dbReference type="Proteomes" id="UP000326757"/>
    </source>
</evidence>
<keyword evidence="3" id="KW-1185">Reference proteome</keyword>
<evidence type="ECO:0000313" key="2">
    <source>
        <dbReference type="EMBL" id="KAB8296440.1"/>
    </source>
</evidence>
<reference evidence="2 3" key="1">
    <citation type="submission" date="2019-06" db="EMBL/GenBank/DDBJ databases">
        <title>Genome Sequence of the Brown Rot Fungal Pathogen Monilinia laxa.</title>
        <authorList>
            <person name="De Miccolis Angelini R.M."/>
            <person name="Landi L."/>
            <person name="Abate D."/>
            <person name="Pollastro S."/>
            <person name="Romanazzi G."/>
            <person name="Faretra F."/>
        </authorList>
    </citation>
    <scope>NUCLEOTIDE SEQUENCE [LARGE SCALE GENOMIC DNA]</scope>
    <source>
        <strain evidence="2 3">Mlax316</strain>
    </source>
</reference>